<dbReference type="Proteomes" id="UP000192343">
    <property type="component" value="Unassembled WGS sequence"/>
</dbReference>
<evidence type="ECO:0000313" key="2">
    <source>
        <dbReference type="Proteomes" id="UP000192343"/>
    </source>
</evidence>
<organism evidence="1 2">
    <name type="scientific">Marispirochaeta aestuarii</name>
    <dbReference type="NCBI Taxonomy" id="1963862"/>
    <lineage>
        <taxon>Bacteria</taxon>
        <taxon>Pseudomonadati</taxon>
        <taxon>Spirochaetota</taxon>
        <taxon>Spirochaetia</taxon>
        <taxon>Spirochaetales</taxon>
        <taxon>Spirochaetaceae</taxon>
        <taxon>Marispirochaeta</taxon>
    </lineage>
</organism>
<dbReference type="STRING" id="1963862.B4O97_10940"/>
<dbReference type="RefSeq" id="WP_083050797.1">
    <property type="nucleotide sequence ID" value="NZ_MWQY01000011.1"/>
</dbReference>
<name>A0A1Y1RX18_9SPIO</name>
<protein>
    <submittedName>
        <fullName evidence="1">Uncharacterized protein</fullName>
    </submittedName>
</protein>
<sequence>MFNRYLNRPLVLTDQRDPVSISWDQLYAYCGPTQVIATAVAFRLFEQAIREMSPRTAPRRNEMALLTAFPGRGILECIEMVTRIPTLAPHRLTVDPQAGPAEAPGAYIGRFYFEVQIGEDRRSYLPAPGYFDDEFRSQVSRFQNRRLTDEEYASYMAFKWRKAQSIINHEGDFFSGEAIPPCSLEPEGKAGWYGLQAYADIHS</sequence>
<comment type="caution">
    <text evidence="1">The sequence shown here is derived from an EMBL/GenBank/DDBJ whole genome shotgun (WGS) entry which is preliminary data.</text>
</comment>
<keyword evidence="2" id="KW-1185">Reference proteome</keyword>
<proteinExistence type="predicted"/>
<dbReference type="OrthoDB" id="369328at2"/>
<evidence type="ECO:0000313" key="1">
    <source>
        <dbReference type="EMBL" id="ORC34846.1"/>
    </source>
</evidence>
<dbReference type="AlphaFoldDB" id="A0A1Y1RX18"/>
<accession>A0A1Y1RX18</accession>
<reference evidence="1 2" key="1">
    <citation type="submission" date="2017-03" db="EMBL/GenBank/DDBJ databases">
        <title>Draft Genome sequence of Marispirochaeta sp. strain JC444.</title>
        <authorList>
            <person name="Shivani Y."/>
            <person name="Subhash Y."/>
            <person name="Sasikala C."/>
            <person name="Ramana C."/>
        </authorList>
    </citation>
    <scope>NUCLEOTIDE SEQUENCE [LARGE SCALE GENOMIC DNA]</scope>
    <source>
        <strain evidence="1 2">JC444</strain>
    </source>
</reference>
<dbReference type="EMBL" id="MWQY01000011">
    <property type="protein sequence ID" value="ORC34846.1"/>
    <property type="molecule type" value="Genomic_DNA"/>
</dbReference>
<gene>
    <name evidence="1" type="ORF">B4O97_10940</name>
</gene>